<name>A0A150WEJ5_BDEBC</name>
<dbReference type="EMBL" id="LUKF01000017">
    <property type="protein sequence ID" value="KYG61337.1"/>
    <property type="molecule type" value="Genomic_DNA"/>
</dbReference>
<dbReference type="SUPFAM" id="SSF51261">
    <property type="entry name" value="Duplicated hybrid motif"/>
    <property type="match status" value="1"/>
</dbReference>
<dbReference type="Gene3D" id="2.70.70.10">
    <property type="entry name" value="Glucose Permease (Domain IIA)"/>
    <property type="match status" value="1"/>
</dbReference>
<dbReference type="PROSITE" id="PS51257">
    <property type="entry name" value="PROKAR_LIPOPROTEIN"/>
    <property type="match status" value="1"/>
</dbReference>
<organism evidence="2 3">
    <name type="scientific">Bdellovibrio bacteriovorus</name>
    <dbReference type="NCBI Taxonomy" id="959"/>
    <lineage>
        <taxon>Bacteria</taxon>
        <taxon>Pseudomonadati</taxon>
        <taxon>Bdellovibrionota</taxon>
        <taxon>Bdellovibrionia</taxon>
        <taxon>Bdellovibrionales</taxon>
        <taxon>Pseudobdellovibrionaceae</taxon>
        <taxon>Bdellovibrio</taxon>
    </lineage>
</organism>
<sequence>MKYTQSMTPGWNQLVKFAGCIFFVGALGSCTTFHTPLSREYFKPGGASDARSTASDHSPSIQQQLTFDWPVDRARMTRGFLPKKKRPHLGIDLAAPKGTPILASQSGTVIYAGREFRGYGKMVLIESGDGWATLYAHFDKILVSEGQRVHQGEVIGAMGRTGRATGVHLHFEIRKDRGPIDPLPLLPMSATAKL</sequence>
<evidence type="ECO:0000313" key="2">
    <source>
        <dbReference type="EMBL" id="KYG61337.1"/>
    </source>
</evidence>
<protein>
    <recommendedName>
        <fullName evidence="1">M23ase beta-sheet core domain-containing protein</fullName>
    </recommendedName>
</protein>
<dbReference type="OrthoDB" id="5289383at2"/>
<dbReference type="CDD" id="cd12797">
    <property type="entry name" value="M23_peptidase"/>
    <property type="match status" value="1"/>
</dbReference>
<dbReference type="GO" id="GO:0004222">
    <property type="term" value="F:metalloendopeptidase activity"/>
    <property type="evidence" value="ECO:0007669"/>
    <property type="project" value="TreeGrafter"/>
</dbReference>
<dbReference type="InterPro" id="IPR016047">
    <property type="entry name" value="M23ase_b-sheet_dom"/>
</dbReference>
<dbReference type="AlphaFoldDB" id="A0A150WEJ5"/>
<dbReference type="PANTHER" id="PTHR21666">
    <property type="entry name" value="PEPTIDASE-RELATED"/>
    <property type="match status" value="1"/>
</dbReference>
<dbReference type="InterPro" id="IPR011055">
    <property type="entry name" value="Dup_hybrid_motif"/>
</dbReference>
<dbReference type="PANTHER" id="PTHR21666:SF270">
    <property type="entry name" value="MUREIN HYDROLASE ACTIVATOR ENVC"/>
    <property type="match status" value="1"/>
</dbReference>
<gene>
    <name evidence="2" type="ORF">AZI85_09755</name>
</gene>
<feature type="domain" description="M23ase beta-sheet core" evidence="1">
    <location>
        <begin position="87"/>
        <end position="182"/>
    </location>
</feature>
<accession>A0A150WEJ5</accession>
<evidence type="ECO:0000259" key="1">
    <source>
        <dbReference type="Pfam" id="PF01551"/>
    </source>
</evidence>
<comment type="caution">
    <text evidence="2">The sequence shown here is derived from an EMBL/GenBank/DDBJ whole genome shotgun (WGS) entry which is preliminary data.</text>
</comment>
<reference evidence="2 3" key="1">
    <citation type="submission" date="2016-03" db="EMBL/GenBank/DDBJ databases">
        <authorList>
            <person name="Ploux O."/>
        </authorList>
    </citation>
    <scope>NUCLEOTIDE SEQUENCE [LARGE SCALE GENOMIC DNA]</scope>
    <source>
        <strain evidence="2 3">BER2</strain>
    </source>
</reference>
<proteinExistence type="predicted"/>
<dbReference type="Proteomes" id="UP000075391">
    <property type="component" value="Unassembled WGS sequence"/>
</dbReference>
<evidence type="ECO:0000313" key="3">
    <source>
        <dbReference type="Proteomes" id="UP000075391"/>
    </source>
</evidence>
<dbReference type="InterPro" id="IPR050570">
    <property type="entry name" value="Cell_wall_metabolism_enzyme"/>
</dbReference>
<dbReference type="Pfam" id="PF01551">
    <property type="entry name" value="Peptidase_M23"/>
    <property type="match status" value="1"/>
</dbReference>